<evidence type="ECO:0000256" key="3">
    <source>
        <dbReference type="ARBA" id="ARBA00022741"/>
    </source>
</evidence>
<dbReference type="PANTHER" id="PTHR43820">
    <property type="entry name" value="HIGH-AFFINITY BRANCHED-CHAIN AMINO ACID TRANSPORT ATP-BINDING PROTEIN LIVF"/>
    <property type="match status" value="1"/>
</dbReference>
<dbReference type="RefSeq" id="WP_106726652.1">
    <property type="nucleotide sequence ID" value="NZ_PXYL01000018.1"/>
</dbReference>
<dbReference type="SUPFAM" id="SSF52540">
    <property type="entry name" value="P-loop containing nucleoside triphosphate hydrolases"/>
    <property type="match status" value="1"/>
</dbReference>
<keyword evidence="2" id="KW-0813">Transport</keyword>
<dbReference type="GO" id="GO:0015807">
    <property type="term" value="P:L-amino acid transport"/>
    <property type="evidence" value="ECO:0007669"/>
    <property type="project" value="TreeGrafter"/>
</dbReference>
<proteinExistence type="inferred from homology"/>
<accession>A0A2P7S1Y1</accession>
<dbReference type="Proteomes" id="UP000240653">
    <property type="component" value="Unassembled WGS sequence"/>
</dbReference>
<evidence type="ECO:0000313" key="7">
    <source>
        <dbReference type="EMBL" id="PSJ56462.1"/>
    </source>
</evidence>
<evidence type="ECO:0000256" key="4">
    <source>
        <dbReference type="ARBA" id="ARBA00022840"/>
    </source>
</evidence>
<dbReference type="GO" id="GO:0015658">
    <property type="term" value="F:branched-chain amino acid transmembrane transporter activity"/>
    <property type="evidence" value="ECO:0007669"/>
    <property type="project" value="TreeGrafter"/>
</dbReference>
<protein>
    <submittedName>
        <fullName evidence="7">ABC transporter ATP-binding protein</fullName>
    </submittedName>
</protein>
<dbReference type="SMART" id="SM00382">
    <property type="entry name" value="AAA"/>
    <property type="match status" value="1"/>
</dbReference>
<feature type="domain" description="ABC transporter" evidence="6">
    <location>
        <begin position="6"/>
        <end position="237"/>
    </location>
</feature>
<dbReference type="CDD" id="cd03224">
    <property type="entry name" value="ABC_TM1139_LivF_branched"/>
    <property type="match status" value="1"/>
</dbReference>
<sequence length="238" mass="24913">MTASSVVVENLVVERGGKRVIHGVSFTIRAGEISTLLGANGAGKSSTVMALAGALPVAGGSVRLDGVPLTGLAADRIRRAGIALVPEGHRVLGQLTAEENVLVAALDGSPAARKEGLESVYRIFPELAERRRQLASDLSGGQKQMVAMAQAFIARPRFMIVDELSLGLAPTVVKRLAEALKIATGNGIGVLLIEQFANLALDLARDAMVLERGKLVYDGSSETLKARPEILHGAYLAS</sequence>
<comment type="caution">
    <text evidence="7">The sequence shown here is derived from an EMBL/GenBank/DDBJ whole genome shotgun (WGS) entry which is preliminary data.</text>
</comment>
<dbReference type="GO" id="GO:0016887">
    <property type="term" value="F:ATP hydrolysis activity"/>
    <property type="evidence" value="ECO:0007669"/>
    <property type="project" value="InterPro"/>
</dbReference>
<dbReference type="PROSITE" id="PS00211">
    <property type="entry name" value="ABC_TRANSPORTER_1"/>
    <property type="match status" value="1"/>
</dbReference>
<evidence type="ECO:0000259" key="6">
    <source>
        <dbReference type="PROSITE" id="PS50893"/>
    </source>
</evidence>
<dbReference type="Pfam" id="PF00005">
    <property type="entry name" value="ABC_tran"/>
    <property type="match status" value="1"/>
</dbReference>
<dbReference type="InterPro" id="IPR003593">
    <property type="entry name" value="AAA+_ATPase"/>
</dbReference>
<dbReference type="PANTHER" id="PTHR43820:SF4">
    <property type="entry name" value="HIGH-AFFINITY BRANCHED-CHAIN AMINO ACID TRANSPORT ATP-BINDING PROTEIN LIVF"/>
    <property type="match status" value="1"/>
</dbReference>
<keyword evidence="8" id="KW-1185">Reference proteome</keyword>
<dbReference type="GO" id="GO:0005524">
    <property type="term" value="F:ATP binding"/>
    <property type="evidence" value="ECO:0007669"/>
    <property type="project" value="UniProtKB-KW"/>
</dbReference>
<dbReference type="Gene3D" id="3.40.50.300">
    <property type="entry name" value="P-loop containing nucleotide triphosphate hydrolases"/>
    <property type="match status" value="1"/>
</dbReference>
<dbReference type="InterPro" id="IPR003439">
    <property type="entry name" value="ABC_transporter-like_ATP-bd"/>
</dbReference>
<keyword evidence="4 7" id="KW-0067">ATP-binding</keyword>
<evidence type="ECO:0000313" key="8">
    <source>
        <dbReference type="Proteomes" id="UP000240653"/>
    </source>
</evidence>
<keyword evidence="5" id="KW-0029">Amino-acid transport</keyword>
<evidence type="ECO:0000256" key="2">
    <source>
        <dbReference type="ARBA" id="ARBA00022448"/>
    </source>
</evidence>
<dbReference type="InterPro" id="IPR027417">
    <property type="entry name" value="P-loop_NTPase"/>
</dbReference>
<comment type="similarity">
    <text evidence="1">Belongs to the ABC transporter superfamily.</text>
</comment>
<evidence type="ECO:0000256" key="1">
    <source>
        <dbReference type="ARBA" id="ARBA00005417"/>
    </source>
</evidence>
<keyword evidence="3" id="KW-0547">Nucleotide-binding</keyword>
<reference evidence="7 8" key="1">
    <citation type="submission" date="2018-03" db="EMBL/GenBank/DDBJ databases">
        <title>The draft genome of Mesorhizobium soli JCM 19897.</title>
        <authorList>
            <person name="Li L."/>
            <person name="Liu L."/>
            <person name="Liang L."/>
            <person name="Wang T."/>
            <person name="Zhang X."/>
        </authorList>
    </citation>
    <scope>NUCLEOTIDE SEQUENCE [LARGE SCALE GENOMIC DNA]</scope>
    <source>
        <strain evidence="7 8">JCM 19897</strain>
    </source>
</reference>
<organism evidence="7 8">
    <name type="scientific">Pseudaminobacter soli</name>
    <name type="common">ex Li et al. 2025</name>
    <dbReference type="NCBI Taxonomy" id="1295366"/>
    <lineage>
        <taxon>Bacteria</taxon>
        <taxon>Pseudomonadati</taxon>
        <taxon>Pseudomonadota</taxon>
        <taxon>Alphaproteobacteria</taxon>
        <taxon>Hyphomicrobiales</taxon>
        <taxon>Phyllobacteriaceae</taxon>
        <taxon>Pseudaminobacter</taxon>
    </lineage>
</organism>
<dbReference type="OrthoDB" id="9776369at2"/>
<dbReference type="AlphaFoldDB" id="A0A2P7S1Y1"/>
<dbReference type="InterPro" id="IPR052156">
    <property type="entry name" value="BCAA_Transport_ATP-bd_LivF"/>
</dbReference>
<name>A0A2P7S1Y1_9HYPH</name>
<dbReference type="EMBL" id="PXYL01000018">
    <property type="protein sequence ID" value="PSJ56462.1"/>
    <property type="molecule type" value="Genomic_DNA"/>
</dbReference>
<dbReference type="InterPro" id="IPR017871">
    <property type="entry name" value="ABC_transporter-like_CS"/>
</dbReference>
<gene>
    <name evidence="7" type="ORF">C7I85_24605</name>
</gene>
<evidence type="ECO:0000256" key="5">
    <source>
        <dbReference type="ARBA" id="ARBA00022970"/>
    </source>
</evidence>
<dbReference type="PROSITE" id="PS50893">
    <property type="entry name" value="ABC_TRANSPORTER_2"/>
    <property type="match status" value="1"/>
</dbReference>